<feature type="domain" description="Glycosyltransferase Maf N-terminal" evidence="2">
    <location>
        <begin position="16"/>
        <end position="205"/>
    </location>
</feature>
<organism evidence="3 5">
    <name type="scientific">Aliarcobacter thereius</name>
    <dbReference type="NCBI Taxonomy" id="544718"/>
    <lineage>
        <taxon>Bacteria</taxon>
        <taxon>Pseudomonadati</taxon>
        <taxon>Campylobacterota</taxon>
        <taxon>Epsilonproteobacteria</taxon>
        <taxon>Campylobacterales</taxon>
        <taxon>Arcobacteraceae</taxon>
        <taxon>Aliarcobacter</taxon>
    </lineage>
</organism>
<keyword evidence="4" id="KW-0808">Transferase</keyword>
<sequence length="680" mass="80219">MTEAQIQLQNALTTTFLSNLAFLSEYDNELYQRVDELSRMIERGEYKEKYALEFNMQDGEFDIYDIVNDKYLYNKTPKKINNELLRKSEENERNYILDIAEYFSPKLKDNPIINREKRFELSSLVQLGRLTVEDARKYIDVTGDFVDNRKNRLKEVKKFIFIGTLLGRHIPKIARNVDANIYLVLEKNLEIFRLSLFTVDYTILAKRSLIFSIMDSVSETEAKIAQFMRINYLDNYLIKFSTTSINIEEYVDTILNTIKTFSPASYDYNRRLYTHLNRTTKYIKESYKIILFDKIKNDSNFFNELPILYLAAGPSLDENIKWIQENQNRFFIVTIGASYKKLIENSIRVDLIISLDEQYGVLNNRQFDDKSVSKISEDTMILASTITHENILKKFNQDNLYLYEIFTTLHKDNIIFDGFSVGEIGLNILFLLNAKEIYLVGLDLSLNQETGDTHSKDSNSGIRKIELNKQQNRDIFDLRESLIKVKGNHKDIVYTTPLFFSSIKSIEEKVKYKNQDVRIYNISTSGAHFEGVIPKRVEDINVQFLNKQNINIKDFFKLIEDNSLKNISDETKSKLKIEIDFIENQIIKSINNIEAKEYKIFDELFKDIINISDELLDNNHKLAFQILINYYQIYLPYLLYYFNDKKFKEEKKKVKQIQKVFIKQISNLIDDYILCLKRII</sequence>
<gene>
    <name evidence="3" type="ORF">AAX29_01000</name>
    <name evidence="4" type="ORF">FE246_02290</name>
</gene>
<dbReference type="RefSeq" id="WP_066185936.1">
    <property type="nucleotide sequence ID" value="NZ_LCUJ01000002.1"/>
</dbReference>
<dbReference type="Pfam" id="PF20157">
    <property type="entry name" value="Maf_flag10_N"/>
    <property type="match status" value="1"/>
</dbReference>
<dbReference type="PATRIC" id="fig|544718.51.peg.977"/>
<reference evidence="4 6" key="3">
    <citation type="submission" date="2019-05" db="EMBL/GenBank/DDBJ databases">
        <title>Arcobacter cibarius and Arcobacter thereius providing challenges in identification an antibiotic susceptibility and Quinolone resistance.</title>
        <authorList>
            <person name="Busch A."/>
            <person name="Hanel I."/>
            <person name="Hotzel H."/>
            <person name="Tomaso H."/>
        </authorList>
    </citation>
    <scope>NUCLEOTIDE SEQUENCE [LARGE SCALE GENOMIC DNA]</scope>
    <source>
        <strain evidence="4 6">17CS1191_2</strain>
    </source>
</reference>
<dbReference type="OrthoDB" id="5291305at2"/>
<dbReference type="EMBL" id="VBUF01000001">
    <property type="protein sequence ID" value="TLS73339.1"/>
    <property type="molecule type" value="Genomic_DNA"/>
</dbReference>
<evidence type="ECO:0000259" key="1">
    <source>
        <dbReference type="Pfam" id="PF01973"/>
    </source>
</evidence>
<dbReference type="InterPro" id="IPR002826">
    <property type="entry name" value="MptE-like"/>
</dbReference>
<dbReference type="GO" id="GO:0016740">
    <property type="term" value="F:transferase activity"/>
    <property type="evidence" value="ECO:0007669"/>
    <property type="project" value="UniProtKB-KW"/>
</dbReference>
<evidence type="ECO:0000313" key="4">
    <source>
        <dbReference type="EMBL" id="TLS73339.1"/>
    </source>
</evidence>
<name>A0A1C0B8Q8_9BACT</name>
<dbReference type="PANTHER" id="PTHR41786:SF1">
    <property type="entry name" value="6-HYDROXYMETHYLPTERIN DIPHOSPHOKINASE MPTE-LIKE DOMAIN-CONTAINING PROTEIN"/>
    <property type="match status" value="1"/>
</dbReference>
<dbReference type="Pfam" id="PF01973">
    <property type="entry name" value="MptE-like"/>
    <property type="match status" value="1"/>
</dbReference>
<dbReference type="Proteomes" id="UP000308001">
    <property type="component" value="Unassembled WGS sequence"/>
</dbReference>
<evidence type="ECO:0000313" key="3">
    <source>
        <dbReference type="EMBL" id="OCL99947.1"/>
    </source>
</evidence>
<dbReference type="PANTHER" id="PTHR41786">
    <property type="entry name" value="MOTILITY ACCESSORY FACTOR MAF"/>
    <property type="match status" value="1"/>
</dbReference>
<dbReference type="EMBL" id="LCUJ01000002">
    <property type="protein sequence ID" value="OCL99947.1"/>
    <property type="molecule type" value="Genomic_DNA"/>
</dbReference>
<dbReference type="AlphaFoldDB" id="A0A1C0B8Q8"/>
<accession>A0A1C0B8Q8</accession>
<evidence type="ECO:0000259" key="2">
    <source>
        <dbReference type="Pfam" id="PF20157"/>
    </source>
</evidence>
<protein>
    <submittedName>
        <fullName evidence="4">Motility associated factor glycosyltransferase family protein</fullName>
    </submittedName>
</protein>
<reference evidence="5" key="2">
    <citation type="submission" date="2015-05" db="EMBL/GenBank/DDBJ databases">
        <authorList>
            <person name="Rovetto F."/>
            <person name="Cocolin L."/>
            <person name="Illeghems K."/>
            <person name="Van Nieuwerburgh F."/>
            <person name="Houf K."/>
        </authorList>
    </citation>
    <scope>NUCLEOTIDE SEQUENCE [LARGE SCALE GENOMIC DNA]</scope>
    <source>
        <strain evidence="5">DU22</strain>
    </source>
</reference>
<dbReference type="InterPro" id="IPR045376">
    <property type="entry name" value="Maf_N"/>
</dbReference>
<reference evidence="3" key="1">
    <citation type="submission" date="2015-05" db="EMBL/GenBank/DDBJ databases">
        <authorList>
            <person name="Wang D.B."/>
            <person name="Wang M."/>
        </authorList>
    </citation>
    <scope>NUCLEOTIDE SEQUENCE [LARGE SCALE GENOMIC DNA]</scope>
    <source>
        <strain evidence="3">DU22</strain>
    </source>
</reference>
<dbReference type="Proteomes" id="UP000093281">
    <property type="component" value="Unassembled WGS sequence"/>
</dbReference>
<evidence type="ECO:0000313" key="6">
    <source>
        <dbReference type="Proteomes" id="UP000308001"/>
    </source>
</evidence>
<evidence type="ECO:0000313" key="5">
    <source>
        <dbReference type="Proteomes" id="UP000093281"/>
    </source>
</evidence>
<proteinExistence type="predicted"/>
<comment type="caution">
    <text evidence="3">The sequence shown here is derived from an EMBL/GenBank/DDBJ whole genome shotgun (WGS) entry which is preliminary data.</text>
</comment>
<feature type="domain" description="6-hydroxymethylpterin diphosphokinase MptE-like" evidence="1">
    <location>
        <begin position="283"/>
        <end position="448"/>
    </location>
</feature>